<feature type="region of interest" description="Disordered" evidence="1">
    <location>
        <begin position="1"/>
        <end position="25"/>
    </location>
</feature>
<keyword evidence="3" id="KW-1185">Reference proteome</keyword>
<gene>
    <name evidence="2" type="ORF">EVOR1521_LOCUS4640</name>
</gene>
<evidence type="ECO:0000313" key="3">
    <source>
        <dbReference type="Proteomes" id="UP001178507"/>
    </source>
</evidence>
<reference evidence="2" key="1">
    <citation type="submission" date="2023-08" db="EMBL/GenBank/DDBJ databases">
        <authorList>
            <person name="Chen Y."/>
            <person name="Shah S."/>
            <person name="Dougan E. K."/>
            <person name="Thang M."/>
            <person name="Chan C."/>
        </authorList>
    </citation>
    <scope>NUCLEOTIDE SEQUENCE</scope>
</reference>
<accession>A0AA36MPL5</accession>
<feature type="compositionally biased region" description="Basic and acidic residues" evidence="1">
    <location>
        <begin position="11"/>
        <end position="25"/>
    </location>
</feature>
<dbReference type="Proteomes" id="UP001178507">
    <property type="component" value="Unassembled WGS sequence"/>
</dbReference>
<dbReference type="EMBL" id="CAUJNA010000315">
    <property type="protein sequence ID" value="CAJ1375343.1"/>
    <property type="molecule type" value="Genomic_DNA"/>
</dbReference>
<comment type="caution">
    <text evidence="2">The sequence shown here is derived from an EMBL/GenBank/DDBJ whole genome shotgun (WGS) entry which is preliminary data.</text>
</comment>
<protein>
    <submittedName>
        <fullName evidence="2">Uncharacterized protein</fullName>
    </submittedName>
</protein>
<evidence type="ECO:0000256" key="1">
    <source>
        <dbReference type="SAM" id="MobiDB-lite"/>
    </source>
</evidence>
<evidence type="ECO:0000313" key="2">
    <source>
        <dbReference type="EMBL" id="CAJ1375343.1"/>
    </source>
</evidence>
<dbReference type="AlphaFoldDB" id="A0AA36MPL5"/>
<proteinExistence type="predicted"/>
<organism evidence="2 3">
    <name type="scientific">Effrenium voratum</name>
    <dbReference type="NCBI Taxonomy" id="2562239"/>
    <lineage>
        <taxon>Eukaryota</taxon>
        <taxon>Sar</taxon>
        <taxon>Alveolata</taxon>
        <taxon>Dinophyceae</taxon>
        <taxon>Suessiales</taxon>
        <taxon>Symbiodiniaceae</taxon>
        <taxon>Effrenium</taxon>
    </lineage>
</organism>
<sequence length="224" mass="23993">MGQQHCGCGPCDKDEGETAGKVDDVGRSGYALDKAAEETIFEPPNAPFALKDGRLQPDQALVDALASSLEDAKSAVSKAWAKFRGEFGVQVSIWGSLAIGSQRGDKTKKQGRDEAKRGIEAALQQFETDPFEAANSLEETLKGPAAGALNNATLAAAKQIQIKTTQASRREELSTLLSQKDAAVKMAPLHLERLIEECGFENADLESSVRSLLEMTRGTLSVEQ</sequence>
<name>A0AA36MPL5_9DINO</name>